<reference evidence="13" key="1">
    <citation type="journal article" date="2014" name="Genome Announc.">
        <title>Draft genome sequence of Rhodosporidium toruloides CECT1137, an oleaginous yeast of biotechnological interest.</title>
        <authorList>
            <person name="Morin N."/>
            <person name="Calcas X."/>
            <person name="Devillers H."/>
            <person name="Durrens P."/>
            <person name="Sherman D.J."/>
            <person name="Nicaud J.-M."/>
            <person name="Neuveglise C."/>
        </authorList>
    </citation>
    <scope>NUCLEOTIDE SEQUENCE</scope>
    <source>
        <strain evidence="13">CECT1137</strain>
    </source>
</reference>
<comment type="similarity">
    <text evidence="2">Belongs to the ABC transporter superfamily. ABCD family. Peroxisomal fatty acyl CoA transporter (TC 3.A.1.203) subfamily.</text>
</comment>
<dbReference type="AlphaFoldDB" id="A0A061AVP4"/>
<dbReference type="PROSITE" id="PS50929">
    <property type="entry name" value="ABC_TM1F"/>
    <property type="match status" value="1"/>
</dbReference>
<dbReference type="Gene3D" id="1.20.1560.10">
    <property type="entry name" value="ABC transporter type 1, transmembrane domain"/>
    <property type="match status" value="1"/>
</dbReference>
<dbReference type="PANTHER" id="PTHR11384">
    <property type="entry name" value="ATP-BINDING CASSETTE, SUB-FAMILY D MEMBER"/>
    <property type="match status" value="1"/>
</dbReference>
<feature type="transmembrane region" description="Helical" evidence="10">
    <location>
        <begin position="136"/>
        <end position="157"/>
    </location>
</feature>
<dbReference type="GO" id="GO:0005778">
    <property type="term" value="C:peroxisomal membrane"/>
    <property type="evidence" value="ECO:0007669"/>
    <property type="project" value="UniProtKB-SubCell"/>
</dbReference>
<accession>A0A061AVP4</accession>
<evidence type="ECO:0000256" key="3">
    <source>
        <dbReference type="ARBA" id="ARBA00022448"/>
    </source>
</evidence>
<dbReference type="EMBL" id="LK052941">
    <property type="protein sequence ID" value="CDR41711.1"/>
    <property type="molecule type" value="Genomic_DNA"/>
</dbReference>
<dbReference type="InterPro" id="IPR027417">
    <property type="entry name" value="P-loop_NTPase"/>
</dbReference>
<organism evidence="13">
    <name type="scientific">Rhodotorula toruloides</name>
    <name type="common">Yeast</name>
    <name type="synonym">Rhodosporidium toruloides</name>
    <dbReference type="NCBI Taxonomy" id="5286"/>
    <lineage>
        <taxon>Eukaryota</taxon>
        <taxon>Fungi</taxon>
        <taxon>Dikarya</taxon>
        <taxon>Basidiomycota</taxon>
        <taxon>Pucciniomycotina</taxon>
        <taxon>Microbotryomycetes</taxon>
        <taxon>Sporidiobolales</taxon>
        <taxon>Sporidiobolaceae</taxon>
        <taxon>Rhodotorula</taxon>
    </lineage>
</organism>
<sequence length="759" mass="84952">MAPAQSTLRRKLRDEYAMPFAAHYIQHRRRYSSLMMVAFSAYVLQNTYAGLTGGPSSKRKAKAAQQTQGTQGKPGGPGDVTQKSAAGAVETVGRGGAGGRRKRRGPRVEVDALFFQRLTRLLRIVLPSFRSKEASLLLLHSFFLVLRTLLSLYVASLDGSIVSALVRAQPRQFLIRIVTWMAVAVPATYTNSMLTYLQSKLAIAYRTRLTKKVHEDYLDGTTFYALGNLDDRIKNADQLIVVDIQKFSTSLAEIYSNIAKPILDVILYNWQLSRNVGAEGLIALTIIVQASAALLKWATPPFGRYAAEEQRLEGEYRFSHTRLLEHAEEIALLRGSETEKNIIERTYYALIRHVNRVFRMRMAYSLVEEAIVKWVWGSLGLCVCAVPVFGMRLLGMSGGAGGGIDFGSRTEGFVTNRRLLLSASDALGRLMSTYRDLSELSGYTARVSELLDTMDDVKAGRYQKKLVGGGSTAGRTVGKDEEVAENAKILQGRGKIIHSDDEIIFDKVPIVTPNGDVLIKSLSFYVKPGNHLLVVGGNGTGKSSLFRILGGLWPIYGGTVTKPPASEFTYIPQRPYLSLGTLRDQIIYPHSRAQMLERGITDANLLDILKMLELDSIVEREGGWDTQREWRDALSGGDKQRLAMARLFYHCPKYAILDECTSAVTLQIEQTFYERATELGITLLTVSHRPSLWKYHKYILQYLGGGDYAFGPLNWEERLALQEEKQSLEQKLAEVPVWESRLTDLLKERETREARKERI</sequence>
<dbReference type="GO" id="GO:0140359">
    <property type="term" value="F:ABC-type transporter activity"/>
    <property type="evidence" value="ECO:0007669"/>
    <property type="project" value="InterPro"/>
</dbReference>
<dbReference type="FunFam" id="3.40.50.300:FF:000636">
    <property type="entry name" value="ATP-binding cassette sub-family D member 3"/>
    <property type="match status" value="1"/>
</dbReference>
<dbReference type="Gene3D" id="3.40.50.300">
    <property type="entry name" value="P-loop containing nucleotide triphosphate hydrolases"/>
    <property type="match status" value="1"/>
</dbReference>
<protein>
    <submittedName>
        <fullName evidence="13">RHTO0S06e04654g1_1</fullName>
    </submittedName>
</protein>
<dbReference type="OrthoDB" id="422637at2759"/>
<keyword evidence="6" id="KW-0067">ATP-binding</keyword>
<feature type="transmembrane region" description="Helical" evidence="10">
    <location>
        <begin position="177"/>
        <end position="197"/>
    </location>
</feature>
<feature type="domain" description="ABC transmembrane type-1" evidence="12">
    <location>
        <begin position="142"/>
        <end position="372"/>
    </location>
</feature>
<dbReference type="GO" id="GO:0042760">
    <property type="term" value="P:very long-chain fatty acid catabolic process"/>
    <property type="evidence" value="ECO:0007669"/>
    <property type="project" value="TreeGrafter"/>
</dbReference>
<evidence type="ECO:0000256" key="8">
    <source>
        <dbReference type="ARBA" id="ARBA00023136"/>
    </source>
</evidence>
<dbReference type="InterPro" id="IPR036640">
    <property type="entry name" value="ABC1_TM_sf"/>
</dbReference>
<dbReference type="GO" id="GO:0007031">
    <property type="term" value="P:peroxisome organization"/>
    <property type="evidence" value="ECO:0007669"/>
    <property type="project" value="TreeGrafter"/>
</dbReference>
<evidence type="ECO:0000256" key="4">
    <source>
        <dbReference type="ARBA" id="ARBA00022692"/>
    </source>
</evidence>
<dbReference type="GO" id="GO:0016887">
    <property type="term" value="F:ATP hydrolysis activity"/>
    <property type="evidence" value="ECO:0007669"/>
    <property type="project" value="InterPro"/>
</dbReference>
<dbReference type="CDD" id="cd03223">
    <property type="entry name" value="ABCD_peroxisomal_ALDP"/>
    <property type="match status" value="1"/>
</dbReference>
<evidence type="ECO:0000256" key="7">
    <source>
        <dbReference type="ARBA" id="ARBA00022989"/>
    </source>
</evidence>
<evidence type="ECO:0000256" key="6">
    <source>
        <dbReference type="ARBA" id="ARBA00022840"/>
    </source>
</evidence>
<evidence type="ECO:0000259" key="12">
    <source>
        <dbReference type="PROSITE" id="PS50929"/>
    </source>
</evidence>
<evidence type="ECO:0000256" key="2">
    <source>
        <dbReference type="ARBA" id="ARBA00008575"/>
    </source>
</evidence>
<dbReference type="SMART" id="SM00382">
    <property type="entry name" value="AAA"/>
    <property type="match status" value="1"/>
</dbReference>
<dbReference type="PROSITE" id="PS00211">
    <property type="entry name" value="ABC_TRANSPORTER_1"/>
    <property type="match status" value="1"/>
</dbReference>
<evidence type="ECO:0000259" key="11">
    <source>
        <dbReference type="PROSITE" id="PS50893"/>
    </source>
</evidence>
<keyword evidence="3" id="KW-0813">Transport</keyword>
<dbReference type="Pfam" id="PF00005">
    <property type="entry name" value="ABC_tran"/>
    <property type="match status" value="1"/>
</dbReference>
<dbReference type="InterPro" id="IPR011527">
    <property type="entry name" value="ABC1_TM_dom"/>
</dbReference>
<keyword evidence="4 10" id="KW-0812">Transmembrane</keyword>
<dbReference type="GO" id="GO:0006635">
    <property type="term" value="P:fatty acid beta-oxidation"/>
    <property type="evidence" value="ECO:0007669"/>
    <property type="project" value="TreeGrafter"/>
</dbReference>
<keyword evidence="8 10" id="KW-0472">Membrane</keyword>
<evidence type="ECO:0000313" key="13">
    <source>
        <dbReference type="EMBL" id="CDR41711.1"/>
    </source>
</evidence>
<evidence type="ECO:0000256" key="9">
    <source>
        <dbReference type="SAM" id="MobiDB-lite"/>
    </source>
</evidence>
<dbReference type="InterPro" id="IPR017871">
    <property type="entry name" value="ABC_transporter-like_CS"/>
</dbReference>
<dbReference type="SUPFAM" id="SSF52540">
    <property type="entry name" value="P-loop containing nucleoside triphosphate hydrolases"/>
    <property type="match status" value="1"/>
</dbReference>
<dbReference type="GO" id="GO:0015910">
    <property type="term" value="P:long-chain fatty acid import into peroxisome"/>
    <property type="evidence" value="ECO:0007669"/>
    <property type="project" value="TreeGrafter"/>
</dbReference>
<keyword evidence="7 10" id="KW-1133">Transmembrane helix</keyword>
<dbReference type="GO" id="GO:0005324">
    <property type="term" value="F:long-chain fatty acid transmembrane transporter activity"/>
    <property type="evidence" value="ECO:0007669"/>
    <property type="project" value="TreeGrafter"/>
</dbReference>
<dbReference type="Pfam" id="PF06472">
    <property type="entry name" value="ABC_membrane_2"/>
    <property type="match status" value="1"/>
</dbReference>
<evidence type="ECO:0000256" key="5">
    <source>
        <dbReference type="ARBA" id="ARBA00022741"/>
    </source>
</evidence>
<feature type="domain" description="ABC transporter" evidence="11">
    <location>
        <begin position="503"/>
        <end position="729"/>
    </location>
</feature>
<dbReference type="InterPro" id="IPR050835">
    <property type="entry name" value="ABC_transporter_sub-D"/>
</dbReference>
<comment type="subcellular location">
    <subcellularLocation>
        <location evidence="1">Peroxisome membrane</location>
        <topology evidence="1">Multi-pass membrane protein</topology>
    </subcellularLocation>
</comment>
<dbReference type="GO" id="GO:0005524">
    <property type="term" value="F:ATP binding"/>
    <property type="evidence" value="ECO:0007669"/>
    <property type="project" value="UniProtKB-KW"/>
</dbReference>
<evidence type="ECO:0000256" key="1">
    <source>
        <dbReference type="ARBA" id="ARBA00004585"/>
    </source>
</evidence>
<name>A0A061AVP4_RHOTO</name>
<feature type="region of interest" description="Disordered" evidence="9">
    <location>
        <begin position="54"/>
        <end position="104"/>
    </location>
</feature>
<dbReference type="PROSITE" id="PS50893">
    <property type="entry name" value="ABC_TRANSPORTER_2"/>
    <property type="match status" value="1"/>
</dbReference>
<dbReference type="SUPFAM" id="SSF90123">
    <property type="entry name" value="ABC transporter transmembrane region"/>
    <property type="match status" value="1"/>
</dbReference>
<dbReference type="InterPro" id="IPR003439">
    <property type="entry name" value="ABC_transporter-like_ATP-bd"/>
</dbReference>
<proteinExistence type="inferred from homology"/>
<dbReference type="InterPro" id="IPR003593">
    <property type="entry name" value="AAA+_ATPase"/>
</dbReference>
<dbReference type="PANTHER" id="PTHR11384:SF69">
    <property type="entry name" value="PEROXISOMAL LONG-CHAIN FATTY ACID IMPORT PROTEIN 1"/>
    <property type="match status" value="1"/>
</dbReference>
<evidence type="ECO:0000256" key="10">
    <source>
        <dbReference type="SAM" id="Phobius"/>
    </source>
</evidence>
<gene>
    <name evidence="13" type="ORF">RHTO0S_06e04654g</name>
</gene>
<keyword evidence="5" id="KW-0547">Nucleotide-binding</keyword>